<dbReference type="RefSeq" id="WP_043533802.1">
    <property type="nucleotide sequence ID" value="NZ_BAABKU010000005.1"/>
</dbReference>
<evidence type="ECO:0000313" key="3">
    <source>
        <dbReference type="Proteomes" id="UP000054537"/>
    </source>
</evidence>
<organism evidence="2 3">
    <name type="scientific">Actinoplanes utahensis</name>
    <dbReference type="NCBI Taxonomy" id="1869"/>
    <lineage>
        <taxon>Bacteria</taxon>
        <taxon>Bacillati</taxon>
        <taxon>Actinomycetota</taxon>
        <taxon>Actinomycetes</taxon>
        <taxon>Micromonosporales</taxon>
        <taxon>Micromonosporaceae</taxon>
        <taxon>Actinoplanes</taxon>
    </lineage>
</organism>
<dbReference type="InterPro" id="IPR007278">
    <property type="entry name" value="DUF397"/>
</dbReference>
<keyword evidence="3" id="KW-1185">Reference proteome</keyword>
<protein>
    <recommendedName>
        <fullName evidence="1">DUF397 domain-containing protein</fullName>
    </recommendedName>
</protein>
<accession>A0A0A6UB07</accession>
<comment type="caution">
    <text evidence="2">The sequence shown here is derived from an EMBL/GenBank/DDBJ whole genome shotgun (WGS) entry which is preliminary data.</text>
</comment>
<evidence type="ECO:0000259" key="1">
    <source>
        <dbReference type="Pfam" id="PF04149"/>
    </source>
</evidence>
<proteinExistence type="predicted"/>
<dbReference type="EMBL" id="JRTT01000139">
    <property type="protein sequence ID" value="KHD72238.1"/>
    <property type="molecule type" value="Genomic_DNA"/>
</dbReference>
<evidence type="ECO:0000313" key="2">
    <source>
        <dbReference type="EMBL" id="KHD72238.1"/>
    </source>
</evidence>
<reference evidence="2 3" key="1">
    <citation type="submission" date="2014-10" db="EMBL/GenBank/DDBJ databases">
        <title>Draft genome sequence of Actinoplanes utahensis NRRL 12052.</title>
        <authorList>
            <person name="Velasco-Bucheli B."/>
            <person name="del Cerro C."/>
            <person name="Hormigo D."/>
            <person name="Garcia J.L."/>
            <person name="Acebal C."/>
            <person name="Arroyo M."/>
            <person name="de la Mata I."/>
        </authorList>
    </citation>
    <scope>NUCLEOTIDE SEQUENCE [LARGE SCALE GENOMIC DNA]</scope>
    <source>
        <strain evidence="2 3">NRRL 12052</strain>
    </source>
</reference>
<feature type="domain" description="DUF397" evidence="1">
    <location>
        <begin position="7"/>
        <end position="53"/>
    </location>
</feature>
<dbReference type="Pfam" id="PF04149">
    <property type="entry name" value="DUF397"/>
    <property type="match status" value="1"/>
</dbReference>
<name>A0A0A6UB07_ACTUT</name>
<dbReference type="AlphaFoldDB" id="A0A0A6UB07"/>
<dbReference type="OrthoDB" id="3298239at2"/>
<dbReference type="Proteomes" id="UP000054537">
    <property type="component" value="Unassembled WGS sequence"/>
</dbReference>
<gene>
    <name evidence="2" type="ORF">MB27_41310</name>
</gene>
<sequence length="63" mass="6890">MRDTTTGWQRSTFCSTGACVEVAVDGAAVALRDSKNPEQAPLVFTLSEWDGFQELVLQVGRSR</sequence>